<keyword evidence="3" id="KW-1185">Reference proteome</keyword>
<reference evidence="2 3" key="1">
    <citation type="journal article" date="2010" name="Nature">
        <title>The Ectocarpus genome and the independent evolution of multicellularity in brown algae.</title>
        <authorList>
            <person name="Cock J.M."/>
            <person name="Sterck L."/>
            <person name="Rouze P."/>
            <person name="Scornet D."/>
            <person name="Allen A.E."/>
            <person name="Amoutzias G."/>
            <person name="Anthouard V."/>
            <person name="Artiguenave F."/>
            <person name="Aury J.M."/>
            <person name="Badger J.H."/>
            <person name="Beszteri B."/>
            <person name="Billiau K."/>
            <person name="Bonnet E."/>
            <person name="Bothwell J.H."/>
            <person name="Bowler C."/>
            <person name="Boyen C."/>
            <person name="Brownlee C."/>
            <person name="Carrano C.J."/>
            <person name="Charrier B."/>
            <person name="Cho G.Y."/>
            <person name="Coelho S.M."/>
            <person name="Collen J."/>
            <person name="Corre E."/>
            <person name="Da Silva C."/>
            <person name="Delage L."/>
            <person name="Delaroque N."/>
            <person name="Dittami S.M."/>
            <person name="Doulbeau S."/>
            <person name="Elias M."/>
            <person name="Farnham G."/>
            <person name="Gachon C.M."/>
            <person name="Gschloessl B."/>
            <person name="Heesch S."/>
            <person name="Jabbari K."/>
            <person name="Jubin C."/>
            <person name="Kawai H."/>
            <person name="Kimura K."/>
            <person name="Kloareg B."/>
            <person name="Kupper F.C."/>
            <person name="Lang D."/>
            <person name="Le Bail A."/>
            <person name="Leblanc C."/>
            <person name="Lerouge P."/>
            <person name="Lohr M."/>
            <person name="Lopez P.J."/>
            <person name="Martens C."/>
            <person name="Maumus F."/>
            <person name="Michel G."/>
            <person name="Miranda-Saavedra D."/>
            <person name="Morales J."/>
            <person name="Moreau H."/>
            <person name="Motomura T."/>
            <person name="Nagasato C."/>
            <person name="Napoli C.A."/>
            <person name="Nelson D.R."/>
            <person name="Nyvall-Collen P."/>
            <person name="Peters A.F."/>
            <person name="Pommier C."/>
            <person name="Potin P."/>
            <person name="Poulain J."/>
            <person name="Quesneville H."/>
            <person name="Read B."/>
            <person name="Rensing S.A."/>
            <person name="Ritter A."/>
            <person name="Rousvoal S."/>
            <person name="Samanta M."/>
            <person name="Samson G."/>
            <person name="Schroeder D.C."/>
            <person name="Segurens B."/>
            <person name="Strittmatter M."/>
            <person name="Tonon T."/>
            <person name="Tregear J.W."/>
            <person name="Valentin K."/>
            <person name="von Dassow P."/>
            <person name="Yamagishi T."/>
            <person name="Van de Peer Y."/>
            <person name="Wincker P."/>
        </authorList>
    </citation>
    <scope>NUCLEOTIDE SEQUENCE [LARGE SCALE GENOMIC DNA]</scope>
    <source>
        <strain evidence="3">Ec32 / CCAP1310/4</strain>
    </source>
</reference>
<sequence>MMAMGVRSKDRGQTSGGASRATSTTSTGNNNNGTHQQETTPKRSAATEFIGVIRALLWLSPSPHHAAPAPAAAASPVAAAAAPMAAATTAGMAVIAQANEVKMAEINADKPRKRQQWRPRTALDVSGHSFAKPVQAKIERTKSLRRRPAVVPESSDVSTASYSPALASQKPTFWDFPEGRTEDDTHRPGGGRWWTQRERGEAVSDEHASSLRSVRACSSASTLPPSPVGGTAATAAAGPPDAAPNQPRSELPPLAPKNGCRKYSSSSRRCSRQLPRSVYVV</sequence>
<dbReference type="AlphaFoldDB" id="D8LJ36"/>
<accession>D8LJ36</accession>
<evidence type="ECO:0000256" key="1">
    <source>
        <dbReference type="SAM" id="MobiDB-lite"/>
    </source>
</evidence>
<dbReference type="EMBL" id="FN648420">
    <property type="protein sequence ID" value="CBN76920.1"/>
    <property type="molecule type" value="Genomic_DNA"/>
</dbReference>
<gene>
    <name evidence="2" type="ORF">Esi_0024_0033</name>
</gene>
<name>D8LJ36_ECTSI</name>
<evidence type="ECO:0000313" key="3">
    <source>
        <dbReference type="Proteomes" id="UP000002630"/>
    </source>
</evidence>
<feature type="compositionally biased region" description="Basic and acidic residues" evidence="1">
    <location>
        <begin position="177"/>
        <end position="187"/>
    </location>
</feature>
<evidence type="ECO:0000313" key="2">
    <source>
        <dbReference type="EMBL" id="CBN76920.1"/>
    </source>
</evidence>
<protein>
    <submittedName>
        <fullName evidence="2">Uncharacterized protein</fullName>
    </submittedName>
</protein>
<organism evidence="2 3">
    <name type="scientific">Ectocarpus siliculosus</name>
    <name type="common">Brown alga</name>
    <name type="synonym">Conferva siliculosa</name>
    <dbReference type="NCBI Taxonomy" id="2880"/>
    <lineage>
        <taxon>Eukaryota</taxon>
        <taxon>Sar</taxon>
        <taxon>Stramenopiles</taxon>
        <taxon>Ochrophyta</taxon>
        <taxon>PX clade</taxon>
        <taxon>Phaeophyceae</taxon>
        <taxon>Ectocarpales</taxon>
        <taxon>Ectocarpaceae</taxon>
        <taxon>Ectocarpus</taxon>
    </lineage>
</organism>
<dbReference type="Proteomes" id="UP000002630">
    <property type="component" value="Linkage Group LG15"/>
</dbReference>
<dbReference type="InParanoid" id="D8LJ36"/>
<feature type="compositionally biased region" description="Polar residues" evidence="1">
    <location>
        <begin position="210"/>
        <end position="223"/>
    </location>
</feature>
<proteinExistence type="predicted"/>
<dbReference type="OrthoDB" id="10440658at2759"/>
<dbReference type="EMBL" id="FN649740">
    <property type="protein sequence ID" value="CBN76920.1"/>
    <property type="molecule type" value="Genomic_DNA"/>
</dbReference>
<feature type="compositionally biased region" description="Low complexity" evidence="1">
    <location>
        <begin position="16"/>
        <end position="34"/>
    </location>
</feature>
<feature type="compositionally biased region" description="Basic and acidic residues" evidence="1">
    <location>
        <begin position="195"/>
        <end position="209"/>
    </location>
</feature>
<feature type="compositionally biased region" description="Low complexity" evidence="1">
    <location>
        <begin position="228"/>
        <end position="247"/>
    </location>
</feature>
<feature type="region of interest" description="Disordered" evidence="1">
    <location>
        <begin position="139"/>
        <end position="268"/>
    </location>
</feature>
<feature type="region of interest" description="Disordered" evidence="1">
    <location>
        <begin position="1"/>
        <end position="44"/>
    </location>
</feature>